<keyword evidence="3" id="KW-1134">Transmembrane beta strand</keyword>
<keyword evidence="2" id="KW-0813">Transport</keyword>
<evidence type="ECO:0000256" key="9">
    <source>
        <dbReference type="ARBA" id="ARBA00023077"/>
    </source>
</evidence>
<keyword evidence="10" id="KW-0472">Membrane</keyword>
<keyword evidence="9" id="KW-0798">TonB box</keyword>
<protein>
    <submittedName>
        <fullName evidence="14">TonB-dependent receptor</fullName>
    </submittedName>
</protein>
<dbReference type="PANTHER" id="PTHR32552">
    <property type="entry name" value="FERRICHROME IRON RECEPTOR-RELATED"/>
    <property type="match status" value="1"/>
</dbReference>
<dbReference type="GO" id="GO:0015344">
    <property type="term" value="F:siderophore uptake transmembrane transporter activity"/>
    <property type="evidence" value="ECO:0007669"/>
    <property type="project" value="TreeGrafter"/>
</dbReference>
<organism evidence="14 15">
    <name type="scientific">Pseudomonas aeruginosa</name>
    <dbReference type="NCBI Taxonomy" id="287"/>
    <lineage>
        <taxon>Bacteria</taxon>
        <taxon>Pseudomonadati</taxon>
        <taxon>Pseudomonadota</taxon>
        <taxon>Gammaproteobacteria</taxon>
        <taxon>Pseudomonadales</taxon>
        <taxon>Pseudomonadaceae</taxon>
        <taxon>Pseudomonas</taxon>
    </lineage>
</organism>
<accession>A0A367LWI7</accession>
<feature type="region of interest" description="Disordered" evidence="12">
    <location>
        <begin position="1"/>
        <end position="22"/>
    </location>
</feature>
<dbReference type="Gene3D" id="2.40.170.20">
    <property type="entry name" value="TonB-dependent receptor, beta-barrel domain"/>
    <property type="match status" value="1"/>
</dbReference>
<evidence type="ECO:0000256" key="5">
    <source>
        <dbReference type="ARBA" id="ARBA00022692"/>
    </source>
</evidence>
<keyword evidence="5" id="KW-0812">Transmembrane</keyword>
<dbReference type="InterPro" id="IPR039426">
    <property type="entry name" value="TonB-dep_rcpt-like"/>
</dbReference>
<evidence type="ECO:0000256" key="10">
    <source>
        <dbReference type="ARBA" id="ARBA00023136"/>
    </source>
</evidence>
<name>A0A367LWI7_PSEAI</name>
<feature type="domain" description="TonB-dependent receptor-like beta-barrel" evidence="13">
    <location>
        <begin position="1"/>
        <end position="125"/>
    </location>
</feature>
<proteinExistence type="predicted"/>
<comment type="subcellular location">
    <subcellularLocation>
        <location evidence="1">Cell outer membrane</location>
        <topology evidence="1">Multi-pass membrane protein</topology>
    </subcellularLocation>
</comment>
<keyword evidence="11" id="KW-0998">Cell outer membrane</keyword>
<keyword evidence="8" id="KW-0406">Ion transport</keyword>
<evidence type="ECO:0000256" key="7">
    <source>
        <dbReference type="ARBA" id="ARBA00023004"/>
    </source>
</evidence>
<evidence type="ECO:0000259" key="13">
    <source>
        <dbReference type="Pfam" id="PF00593"/>
    </source>
</evidence>
<reference evidence="14 15" key="1">
    <citation type="submission" date="2018-07" db="EMBL/GenBank/DDBJ databases">
        <title>Mechanisms of high-level aminoglycoside resistance among Gram-negative pathogens in Brazil.</title>
        <authorList>
            <person name="Ballaben A.S."/>
            <person name="Darini A.L.C."/>
            <person name="Doi Y."/>
        </authorList>
    </citation>
    <scope>NUCLEOTIDE SEQUENCE [LARGE SCALE GENOMIC DNA]</scope>
    <source>
        <strain evidence="14 15">B2-305</strain>
    </source>
</reference>
<dbReference type="InterPro" id="IPR036942">
    <property type="entry name" value="Beta-barrel_TonB_sf"/>
</dbReference>
<evidence type="ECO:0000256" key="8">
    <source>
        <dbReference type="ARBA" id="ARBA00023065"/>
    </source>
</evidence>
<evidence type="ECO:0000313" key="15">
    <source>
        <dbReference type="Proteomes" id="UP000253594"/>
    </source>
</evidence>
<dbReference type="Pfam" id="PF00593">
    <property type="entry name" value="TonB_dep_Rec_b-barrel"/>
    <property type="match status" value="1"/>
</dbReference>
<evidence type="ECO:0000313" key="14">
    <source>
        <dbReference type="EMBL" id="RCI69576.1"/>
    </source>
</evidence>
<comment type="caution">
    <text evidence="14">The sequence shown here is derived from an EMBL/GenBank/DDBJ whole genome shotgun (WGS) entry which is preliminary data.</text>
</comment>
<keyword evidence="6" id="KW-0732">Signal</keyword>
<dbReference type="Proteomes" id="UP000253594">
    <property type="component" value="Unassembled WGS sequence"/>
</dbReference>
<dbReference type="InterPro" id="IPR000531">
    <property type="entry name" value="Beta-barrel_TonB"/>
</dbReference>
<dbReference type="PANTHER" id="PTHR32552:SF68">
    <property type="entry name" value="FERRICHROME OUTER MEMBRANE TRANSPORTER_PHAGE RECEPTOR"/>
    <property type="match status" value="1"/>
</dbReference>
<keyword evidence="7" id="KW-0408">Iron</keyword>
<dbReference type="SUPFAM" id="SSF56935">
    <property type="entry name" value="Porins"/>
    <property type="match status" value="1"/>
</dbReference>
<evidence type="ECO:0000256" key="12">
    <source>
        <dbReference type="SAM" id="MobiDB-lite"/>
    </source>
</evidence>
<dbReference type="AlphaFoldDB" id="A0A367LWI7"/>
<feature type="non-terminal residue" evidence="14">
    <location>
        <position position="125"/>
    </location>
</feature>
<dbReference type="GO" id="GO:0009279">
    <property type="term" value="C:cell outer membrane"/>
    <property type="evidence" value="ECO:0007669"/>
    <property type="project" value="UniProtKB-SubCell"/>
</dbReference>
<keyword evidence="4" id="KW-0410">Iron transport</keyword>
<keyword evidence="14" id="KW-0675">Receptor</keyword>
<evidence type="ECO:0000256" key="3">
    <source>
        <dbReference type="ARBA" id="ARBA00022452"/>
    </source>
</evidence>
<evidence type="ECO:0000256" key="6">
    <source>
        <dbReference type="ARBA" id="ARBA00022729"/>
    </source>
</evidence>
<evidence type="ECO:0000256" key="2">
    <source>
        <dbReference type="ARBA" id="ARBA00022448"/>
    </source>
</evidence>
<evidence type="ECO:0000256" key="1">
    <source>
        <dbReference type="ARBA" id="ARBA00004571"/>
    </source>
</evidence>
<sequence>DDLIGNDPRPAPGRPWGQPNNIDEARIRGVELVLGSQWLGWDWNANATFLDPQNRSGGVNDGNELPRRARRMFNLELDRRFERLSLGASVHAEGRRYDDPANKVRLGGYATLDLRSEYRLNDEWR</sequence>
<evidence type="ECO:0000256" key="11">
    <source>
        <dbReference type="ARBA" id="ARBA00023237"/>
    </source>
</evidence>
<feature type="non-terminal residue" evidence="14">
    <location>
        <position position="1"/>
    </location>
</feature>
<gene>
    <name evidence="14" type="ORF">DT376_39200</name>
</gene>
<evidence type="ECO:0000256" key="4">
    <source>
        <dbReference type="ARBA" id="ARBA00022496"/>
    </source>
</evidence>
<dbReference type="EMBL" id="QORE01002928">
    <property type="protein sequence ID" value="RCI69576.1"/>
    <property type="molecule type" value="Genomic_DNA"/>
</dbReference>